<sequence length="610" mass="69137">MIFQKPMSKQQTPQFLFANKILQVTQDYNYLGLKLTTNGKFTIAMKQLADKAKHAMFSTKKKVDFHSLNPKLAIKIFDSIISPILLYNSETTSSGHLDTTSNIENVENASSPILSQPVESGLMGTSEKCMRFLHKSAEELRQSEEADAQQEQERIETQNEQQLTEEHLEDLRKTRESQVPSEPDIAEDHVIFCVRHVDLGVVTHAFLPQEKIAAVHDWIGSLQKQPEHFRFYLPRGNVLTAEQSMVLASRCTLTMEVCEAETPTAASYPFGSPTVHHSESYSPQETVSSGSSNNPPQILMEGDEDVNEEDTRAAQLLQSLEQRRQEAFQMFLDEKHVIFSKTNLVQQLLDLYADDGLSGYKMRVTIDEYDTLVMVFCVSSLPCSGSNFFQRMAEHYTLALQSLYSDSVYEALGRLMENQFLMCGTLPLKLVEALLHQLVAARVDENCPERSLLSMMTTRERRVINDANYGRNFCTARILEILAAYGVQTFPHPDNIKAIVVEVARAQLVRKPFYALTRMKEGMSATFRSLVTTDDIAAMYRVCVPTTRNILNILYSDPKDPEEAKTFRWLLRYVSELSKESASSLLHFATACEMIIPGKRVKVEFETCPK</sequence>
<dbReference type="Proteomes" id="UP001152795">
    <property type="component" value="Unassembled WGS sequence"/>
</dbReference>
<dbReference type="OrthoDB" id="5987944at2759"/>
<dbReference type="EMBL" id="CACRXK020003021">
    <property type="protein sequence ID" value="CAB3997093.1"/>
    <property type="molecule type" value="Genomic_DNA"/>
</dbReference>
<comment type="caution">
    <text evidence="2">The sequence shown here is derived from an EMBL/GenBank/DDBJ whole genome shotgun (WGS) entry which is preliminary data.</text>
</comment>
<accession>A0A6S7GYA1</accession>
<feature type="compositionally biased region" description="Polar residues" evidence="1">
    <location>
        <begin position="280"/>
        <end position="296"/>
    </location>
</feature>
<feature type="compositionally biased region" description="Basic and acidic residues" evidence="1">
    <location>
        <begin position="164"/>
        <end position="176"/>
    </location>
</feature>
<evidence type="ECO:0000256" key="1">
    <source>
        <dbReference type="SAM" id="MobiDB-lite"/>
    </source>
</evidence>
<proteinExistence type="predicted"/>
<protein>
    <submittedName>
        <fullName evidence="2">Uncharacterized protein</fullName>
    </submittedName>
</protein>
<evidence type="ECO:0000313" key="2">
    <source>
        <dbReference type="EMBL" id="CAB3997093.1"/>
    </source>
</evidence>
<keyword evidence="3" id="KW-1185">Reference proteome</keyword>
<gene>
    <name evidence="2" type="ORF">PACLA_8A058155</name>
</gene>
<dbReference type="AlphaFoldDB" id="A0A6S7GYA1"/>
<organism evidence="2 3">
    <name type="scientific">Paramuricea clavata</name>
    <name type="common">Red gorgonian</name>
    <name type="synonym">Violescent sea-whip</name>
    <dbReference type="NCBI Taxonomy" id="317549"/>
    <lineage>
        <taxon>Eukaryota</taxon>
        <taxon>Metazoa</taxon>
        <taxon>Cnidaria</taxon>
        <taxon>Anthozoa</taxon>
        <taxon>Octocorallia</taxon>
        <taxon>Malacalcyonacea</taxon>
        <taxon>Plexauridae</taxon>
        <taxon>Paramuricea</taxon>
    </lineage>
</organism>
<feature type="region of interest" description="Disordered" evidence="1">
    <location>
        <begin position="269"/>
        <end position="306"/>
    </location>
</feature>
<reference evidence="2" key="1">
    <citation type="submission" date="2020-04" db="EMBL/GenBank/DDBJ databases">
        <authorList>
            <person name="Alioto T."/>
            <person name="Alioto T."/>
            <person name="Gomez Garrido J."/>
        </authorList>
    </citation>
    <scope>NUCLEOTIDE SEQUENCE</scope>
    <source>
        <strain evidence="2">A484AB</strain>
    </source>
</reference>
<name>A0A6S7GYA1_PARCT</name>
<feature type="region of interest" description="Disordered" evidence="1">
    <location>
        <begin position="140"/>
        <end position="182"/>
    </location>
</feature>
<evidence type="ECO:0000313" key="3">
    <source>
        <dbReference type="Proteomes" id="UP001152795"/>
    </source>
</evidence>